<dbReference type="AlphaFoldDB" id="A0ABD5RWA5"/>
<evidence type="ECO:0000313" key="3">
    <source>
        <dbReference type="Proteomes" id="UP001596328"/>
    </source>
</evidence>
<dbReference type="EMBL" id="JBHSWU010000028">
    <property type="protein sequence ID" value="MFC6723595.1"/>
    <property type="molecule type" value="Genomic_DNA"/>
</dbReference>
<keyword evidence="3" id="KW-1185">Reference proteome</keyword>
<comment type="caution">
    <text evidence="2">The sequence shown here is derived from an EMBL/GenBank/DDBJ whole genome shotgun (WGS) entry which is preliminary data.</text>
</comment>
<accession>A0ABD5RWA5</accession>
<protein>
    <submittedName>
        <fullName evidence="2">Uncharacterized protein</fullName>
    </submittedName>
</protein>
<organism evidence="2 3">
    <name type="scientific">Halobium palmae</name>
    <dbReference type="NCBI Taxonomy" id="1776492"/>
    <lineage>
        <taxon>Archaea</taxon>
        <taxon>Methanobacteriati</taxon>
        <taxon>Methanobacteriota</taxon>
        <taxon>Stenosarchaea group</taxon>
        <taxon>Halobacteria</taxon>
        <taxon>Halobacteriales</taxon>
        <taxon>Haloferacaceae</taxon>
        <taxon>Halobium</taxon>
    </lineage>
</organism>
<evidence type="ECO:0000313" key="2">
    <source>
        <dbReference type="EMBL" id="MFC6723595.1"/>
    </source>
</evidence>
<name>A0ABD5RWA5_9EURY</name>
<gene>
    <name evidence="2" type="ORF">ACFQE1_04165</name>
</gene>
<evidence type="ECO:0000256" key="1">
    <source>
        <dbReference type="SAM" id="MobiDB-lite"/>
    </source>
</evidence>
<feature type="compositionally biased region" description="Basic and acidic residues" evidence="1">
    <location>
        <begin position="32"/>
        <end position="47"/>
    </location>
</feature>
<proteinExistence type="predicted"/>
<sequence length="47" mass="5647">MVGVFLDREQTISPEPKRAREFSDRANVSPEIIDRHYDQRSERERTE</sequence>
<feature type="region of interest" description="Disordered" evidence="1">
    <location>
        <begin position="1"/>
        <end position="47"/>
    </location>
</feature>
<reference evidence="2 3" key="1">
    <citation type="journal article" date="2019" name="Int. J. Syst. Evol. Microbiol.">
        <title>The Global Catalogue of Microorganisms (GCM) 10K type strain sequencing project: providing services to taxonomists for standard genome sequencing and annotation.</title>
        <authorList>
            <consortium name="The Broad Institute Genomics Platform"/>
            <consortium name="The Broad Institute Genome Sequencing Center for Infectious Disease"/>
            <person name="Wu L."/>
            <person name="Ma J."/>
        </authorList>
    </citation>
    <scope>NUCLEOTIDE SEQUENCE [LARGE SCALE GENOMIC DNA]</scope>
    <source>
        <strain evidence="2 3">NBRC 111368</strain>
    </source>
</reference>
<feature type="compositionally biased region" description="Basic and acidic residues" evidence="1">
    <location>
        <begin position="1"/>
        <end position="24"/>
    </location>
</feature>
<dbReference type="Proteomes" id="UP001596328">
    <property type="component" value="Unassembled WGS sequence"/>
</dbReference>